<evidence type="ECO:0000313" key="2">
    <source>
        <dbReference type="Proteomes" id="UP000298390"/>
    </source>
</evidence>
<dbReference type="EMBL" id="SEKV01000121">
    <property type="protein sequence ID" value="TFY63721.1"/>
    <property type="molecule type" value="Genomic_DNA"/>
</dbReference>
<dbReference type="Proteomes" id="UP000298390">
    <property type="component" value="Unassembled WGS sequence"/>
</dbReference>
<sequence>MQPFADHLREFQVPALANLHFAIARKDHINRSQYMLVCARPYGMAYDQRIVTLNESTSADEAPILCGPSGHPLIWFDCPDDLGTSQRVPGGLLYALLEARPTVLRLTGRTRKVFTDAGGLHPVREVEILLREEEFARMCCYCGQPEYINGCDPVPYPSSNRFTRCGNDPTKPQYLCSTCKNQYPIMRVLRWAVRRYHIRGVFWE</sequence>
<protein>
    <submittedName>
        <fullName evidence="1">Uncharacterized protein</fullName>
    </submittedName>
</protein>
<comment type="caution">
    <text evidence="1">The sequence shown here is derived from an EMBL/GenBank/DDBJ whole genome shotgun (WGS) entry which is preliminary data.</text>
</comment>
<proteinExistence type="predicted"/>
<reference evidence="1 2" key="1">
    <citation type="submission" date="2019-01" db="EMBL/GenBank/DDBJ databases">
        <title>Genome sequencing of the rare red list fungi Fomitopsis rosea.</title>
        <authorList>
            <person name="Buettner E."/>
            <person name="Kellner H."/>
        </authorList>
    </citation>
    <scope>NUCLEOTIDE SEQUENCE [LARGE SCALE GENOMIC DNA]</scope>
    <source>
        <strain evidence="1 2">DSM 105464</strain>
    </source>
</reference>
<dbReference type="AlphaFoldDB" id="A0A4Y9YQA4"/>
<gene>
    <name evidence="1" type="ORF">EVJ58_g3078</name>
</gene>
<evidence type="ECO:0000313" key="1">
    <source>
        <dbReference type="EMBL" id="TFY63721.1"/>
    </source>
</evidence>
<name>A0A4Y9YQA4_9APHY</name>
<organism evidence="1 2">
    <name type="scientific">Rhodofomes roseus</name>
    <dbReference type="NCBI Taxonomy" id="34475"/>
    <lineage>
        <taxon>Eukaryota</taxon>
        <taxon>Fungi</taxon>
        <taxon>Dikarya</taxon>
        <taxon>Basidiomycota</taxon>
        <taxon>Agaricomycotina</taxon>
        <taxon>Agaricomycetes</taxon>
        <taxon>Polyporales</taxon>
        <taxon>Rhodofomes</taxon>
    </lineage>
</organism>
<accession>A0A4Y9YQA4</accession>